<reference evidence="3 4" key="1">
    <citation type="submission" date="2021-02" db="EMBL/GenBank/DDBJ databases">
        <title>Genome assembly of Pseudopithomyces chartarum.</title>
        <authorList>
            <person name="Jauregui R."/>
            <person name="Singh J."/>
            <person name="Voisey C."/>
        </authorList>
    </citation>
    <scope>NUCLEOTIDE SEQUENCE [LARGE SCALE GENOMIC DNA]</scope>
    <source>
        <strain evidence="3 4">AGR01</strain>
    </source>
</reference>
<organism evidence="3 4">
    <name type="scientific">Pseudopithomyces chartarum</name>
    <dbReference type="NCBI Taxonomy" id="1892770"/>
    <lineage>
        <taxon>Eukaryota</taxon>
        <taxon>Fungi</taxon>
        <taxon>Dikarya</taxon>
        <taxon>Ascomycota</taxon>
        <taxon>Pezizomycotina</taxon>
        <taxon>Dothideomycetes</taxon>
        <taxon>Pleosporomycetidae</taxon>
        <taxon>Pleosporales</taxon>
        <taxon>Massarineae</taxon>
        <taxon>Didymosphaeriaceae</taxon>
        <taxon>Pseudopithomyces</taxon>
    </lineage>
</organism>
<dbReference type="Gene3D" id="1.25.40.20">
    <property type="entry name" value="Ankyrin repeat-containing domain"/>
    <property type="match status" value="1"/>
</dbReference>
<dbReference type="InterPro" id="IPR002110">
    <property type="entry name" value="Ankyrin_rpt"/>
</dbReference>
<evidence type="ECO:0000313" key="4">
    <source>
        <dbReference type="Proteomes" id="UP001280581"/>
    </source>
</evidence>
<dbReference type="PANTHER" id="PTHR24198">
    <property type="entry name" value="ANKYRIN REPEAT AND PROTEIN KINASE DOMAIN-CONTAINING PROTEIN"/>
    <property type="match status" value="1"/>
</dbReference>
<evidence type="ECO:0000313" key="3">
    <source>
        <dbReference type="EMBL" id="KAK3207667.1"/>
    </source>
</evidence>
<dbReference type="InterPro" id="IPR036770">
    <property type="entry name" value="Ankyrin_rpt-contain_sf"/>
</dbReference>
<accession>A0AAN6RHS7</accession>
<protein>
    <recommendedName>
        <fullName evidence="5">Ankyrin</fullName>
    </recommendedName>
</protein>
<dbReference type="PANTHER" id="PTHR24198:SF165">
    <property type="entry name" value="ANKYRIN REPEAT-CONTAINING PROTEIN-RELATED"/>
    <property type="match status" value="1"/>
</dbReference>
<dbReference type="AlphaFoldDB" id="A0AAN6RHS7"/>
<sequence length="602" mass="67847">MQLLDLPLVLFQDIIEILVAKSPPVYRSATRPSILELRLVNGVQPKANFLILGMLICFLGLFDREITKYWARLDLCSQIIFEERCLDPPRGFIARLLREHIGLTDRNLCAEASLTHAAVDLLAEHFVTSAGETKPRELLLRDACHGLAQSNVYRRFFTRGGCRKPPVGKRFQHGRCKVLRAAMRIAMQNAYHSVLPGLVALTRYNLTDQGNCGQDCFQRFIVSDAIRSGHADVLRTCWGSEPANLNKVPRLRPALPAAIKAGHDDVLDVITAEASKDADSASIVMDITAECQRWEIVQKLLASYGTRLGNKELMSTLCWASRHGNNDVILGLMKHNIHPQTESRPECKRWPICEAVLGGHLDTVQLLLDNGAMGDDIESHVEVLARNVAMSGNFALFKLLKDYYFWKPACEHVFLPLAAEHGHVEFAKYALSRKIIAREMDMEIAGVPASIQLQYFSLFRAVARGHSDIVRLLVRDAGVDPSQQPCWVQDIFKATAKYRIDESVPSILPIVLAVDSGNVAMVRLLVGELGVEPLSEDEWATFGYPNEEYWWLGRIHRRETWRFRMKDWATSLHLGDEYKTRYTDVPYSSVRTAYLAARKSSV</sequence>
<comment type="caution">
    <text evidence="3">The sequence shown here is derived from an EMBL/GenBank/DDBJ whole genome shotgun (WGS) entry which is preliminary data.</text>
</comment>
<dbReference type="Proteomes" id="UP001280581">
    <property type="component" value="Unassembled WGS sequence"/>
</dbReference>
<dbReference type="EMBL" id="WVTA01000009">
    <property type="protein sequence ID" value="KAK3207667.1"/>
    <property type="molecule type" value="Genomic_DNA"/>
</dbReference>
<dbReference type="SMART" id="SM00248">
    <property type="entry name" value="ANK"/>
    <property type="match status" value="5"/>
</dbReference>
<dbReference type="SUPFAM" id="SSF48403">
    <property type="entry name" value="Ankyrin repeat"/>
    <property type="match status" value="1"/>
</dbReference>
<name>A0AAN6RHS7_9PLEO</name>
<keyword evidence="1" id="KW-0677">Repeat</keyword>
<gene>
    <name evidence="3" type="ORF">GRF29_103g1683809</name>
</gene>
<proteinExistence type="predicted"/>
<evidence type="ECO:0000256" key="2">
    <source>
        <dbReference type="ARBA" id="ARBA00023043"/>
    </source>
</evidence>
<keyword evidence="4" id="KW-1185">Reference proteome</keyword>
<evidence type="ECO:0000256" key="1">
    <source>
        <dbReference type="ARBA" id="ARBA00022737"/>
    </source>
</evidence>
<evidence type="ECO:0008006" key="5">
    <source>
        <dbReference type="Google" id="ProtNLM"/>
    </source>
</evidence>
<keyword evidence="2" id="KW-0040">ANK repeat</keyword>